<dbReference type="PANTHER" id="PTHR46143">
    <property type="entry name" value="CALPAIN-7"/>
    <property type="match status" value="1"/>
</dbReference>
<dbReference type="AlphaFoldDB" id="A0A7S3J7Y0"/>
<keyword evidence="2" id="KW-0378">Hydrolase</keyword>
<gene>
    <name evidence="6" type="ORF">EHAR0213_LOCUS7011</name>
</gene>
<evidence type="ECO:0000256" key="4">
    <source>
        <dbReference type="PROSITE-ProRule" id="PRU00239"/>
    </source>
</evidence>
<proteinExistence type="predicted"/>
<keyword evidence="3" id="KW-0788">Thiol protease</keyword>
<name>A0A7S3J7Y0_9SPIT</name>
<organism evidence="6">
    <name type="scientific">Euplotes harpa</name>
    <dbReference type="NCBI Taxonomy" id="151035"/>
    <lineage>
        <taxon>Eukaryota</taxon>
        <taxon>Sar</taxon>
        <taxon>Alveolata</taxon>
        <taxon>Ciliophora</taxon>
        <taxon>Intramacronucleata</taxon>
        <taxon>Spirotrichea</taxon>
        <taxon>Hypotrichia</taxon>
        <taxon>Euplotida</taxon>
        <taxon>Euplotidae</taxon>
        <taxon>Euplotes</taxon>
    </lineage>
</organism>
<dbReference type="PROSITE" id="PS50203">
    <property type="entry name" value="CALPAIN_CAT"/>
    <property type="match status" value="1"/>
</dbReference>
<dbReference type="InterPro" id="IPR038765">
    <property type="entry name" value="Papain-like_cys_pep_sf"/>
</dbReference>
<evidence type="ECO:0000256" key="3">
    <source>
        <dbReference type="ARBA" id="ARBA00022807"/>
    </source>
</evidence>
<sequence>MYNPFGQYVIRLYVNGLWRAVKIDDYFPVDGNNQLLCSYSTKGKLWCSLLEKAYLKMCNGYNFGGSNTSRDLFIFTSWLPERKNFSQVEDLEKLWDRLVKGDKRRDVMVSVSTGILPNAEELGLVVNHAYAVLELKEHEGKKFVLVLNPWGRFNWKGEYSVDDTDSWTPKLK</sequence>
<evidence type="ECO:0000256" key="2">
    <source>
        <dbReference type="ARBA" id="ARBA00022801"/>
    </source>
</evidence>
<dbReference type="PANTHER" id="PTHR46143:SF1">
    <property type="entry name" value="CALPAIN-7"/>
    <property type="match status" value="1"/>
</dbReference>
<dbReference type="SUPFAM" id="SSF54001">
    <property type="entry name" value="Cysteine proteinases"/>
    <property type="match status" value="1"/>
</dbReference>
<dbReference type="Gene3D" id="3.90.70.10">
    <property type="entry name" value="Cysteine proteinases"/>
    <property type="match status" value="1"/>
</dbReference>
<evidence type="ECO:0000259" key="5">
    <source>
        <dbReference type="PROSITE" id="PS50203"/>
    </source>
</evidence>
<dbReference type="InterPro" id="IPR051297">
    <property type="entry name" value="PalB/RIM13"/>
</dbReference>
<dbReference type="SMART" id="SM00230">
    <property type="entry name" value="CysPc"/>
    <property type="match status" value="1"/>
</dbReference>
<dbReference type="GO" id="GO:0006508">
    <property type="term" value="P:proteolysis"/>
    <property type="evidence" value="ECO:0007669"/>
    <property type="project" value="UniProtKB-KW"/>
</dbReference>
<dbReference type="Pfam" id="PF00648">
    <property type="entry name" value="Peptidase_C2"/>
    <property type="match status" value="1"/>
</dbReference>
<dbReference type="InterPro" id="IPR001300">
    <property type="entry name" value="Peptidase_C2_calpain_cat"/>
</dbReference>
<protein>
    <recommendedName>
        <fullName evidence="5">Calpain catalytic domain-containing protein</fullName>
    </recommendedName>
</protein>
<keyword evidence="1" id="KW-0645">Protease</keyword>
<dbReference type="GO" id="GO:0004198">
    <property type="term" value="F:calcium-dependent cysteine-type endopeptidase activity"/>
    <property type="evidence" value="ECO:0007669"/>
    <property type="project" value="InterPro"/>
</dbReference>
<dbReference type="EMBL" id="HBII01016567">
    <property type="protein sequence ID" value="CAE0348100.1"/>
    <property type="molecule type" value="Transcribed_RNA"/>
</dbReference>
<reference evidence="6" key="1">
    <citation type="submission" date="2021-01" db="EMBL/GenBank/DDBJ databases">
        <authorList>
            <person name="Corre E."/>
            <person name="Pelletier E."/>
            <person name="Niang G."/>
            <person name="Scheremetjew M."/>
            <person name="Finn R."/>
            <person name="Kale V."/>
            <person name="Holt S."/>
            <person name="Cochrane G."/>
            <person name="Meng A."/>
            <person name="Brown T."/>
            <person name="Cohen L."/>
        </authorList>
    </citation>
    <scope>NUCLEOTIDE SEQUENCE</scope>
    <source>
        <strain evidence="6">FSP1.4</strain>
    </source>
</reference>
<feature type="domain" description="Calpain catalytic" evidence="5">
    <location>
        <begin position="1"/>
        <end position="172"/>
    </location>
</feature>
<comment type="caution">
    <text evidence="4">Lacks conserved residue(s) required for the propagation of feature annotation.</text>
</comment>
<evidence type="ECO:0000256" key="1">
    <source>
        <dbReference type="ARBA" id="ARBA00022670"/>
    </source>
</evidence>
<accession>A0A7S3J7Y0</accession>
<evidence type="ECO:0000313" key="6">
    <source>
        <dbReference type="EMBL" id="CAE0348100.1"/>
    </source>
</evidence>